<proteinExistence type="predicted"/>
<gene>
    <name evidence="1" type="ORF">PTRG_05163</name>
</gene>
<evidence type="ECO:0000313" key="2">
    <source>
        <dbReference type="Proteomes" id="UP000001471"/>
    </source>
</evidence>
<organism evidence="1 2">
    <name type="scientific">Pyrenophora tritici-repentis (strain Pt-1C-BFP)</name>
    <name type="common">Wheat tan spot fungus</name>
    <name type="synonym">Drechslera tritici-repentis</name>
    <dbReference type="NCBI Taxonomy" id="426418"/>
    <lineage>
        <taxon>Eukaryota</taxon>
        <taxon>Fungi</taxon>
        <taxon>Dikarya</taxon>
        <taxon>Ascomycota</taxon>
        <taxon>Pezizomycotina</taxon>
        <taxon>Dothideomycetes</taxon>
        <taxon>Pleosporomycetidae</taxon>
        <taxon>Pleosporales</taxon>
        <taxon>Pleosporineae</taxon>
        <taxon>Pleosporaceae</taxon>
        <taxon>Pyrenophora</taxon>
    </lineage>
</organism>
<dbReference type="AlphaFoldDB" id="B2W3W3"/>
<accession>B2W3W3</accession>
<dbReference type="EMBL" id="DS231618">
    <property type="protein sequence ID" value="EDU48070.1"/>
    <property type="molecule type" value="Genomic_DNA"/>
</dbReference>
<name>B2W3W3_PYRTR</name>
<evidence type="ECO:0000313" key="1">
    <source>
        <dbReference type="EMBL" id="EDU48070.1"/>
    </source>
</evidence>
<sequence>MHRFTDTNIQATEELANFGPKSCSARVTAMCFVHNYVAEAQQATLDKIQRGTAAPSASYVMGSTGMPPRHEPLDGRGGLPSEIRARGKREGGHYHACDDRNEQRWQVDTRASGGSQYYHRPGRVSTVILCIL</sequence>
<dbReference type="Proteomes" id="UP000001471">
    <property type="component" value="Unassembled WGS sequence"/>
</dbReference>
<dbReference type="HOGENOM" id="CLU_1918157_0_0_1"/>
<dbReference type="InParanoid" id="B2W3W3"/>
<reference evidence="2" key="1">
    <citation type="journal article" date="2013" name="G3 (Bethesda)">
        <title>Comparative genomics of a plant-pathogenic fungus, Pyrenophora tritici-repentis, reveals transduplication and the impact of repeat elements on pathogenicity and population divergence.</title>
        <authorList>
            <person name="Manning V.A."/>
            <person name="Pandelova I."/>
            <person name="Dhillon B."/>
            <person name="Wilhelm L.J."/>
            <person name="Goodwin S.B."/>
            <person name="Berlin A.M."/>
            <person name="Figueroa M."/>
            <person name="Freitag M."/>
            <person name="Hane J.K."/>
            <person name="Henrissat B."/>
            <person name="Holman W.H."/>
            <person name="Kodira C.D."/>
            <person name="Martin J."/>
            <person name="Oliver R.P."/>
            <person name="Robbertse B."/>
            <person name="Schackwitz W."/>
            <person name="Schwartz D.C."/>
            <person name="Spatafora J.W."/>
            <person name="Turgeon B.G."/>
            <person name="Yandava C."/>
            <person name="Young S."/>
            <person name="Zhou S."/>
            <person name="Zeng Q."/>
            <person name="Grigoriev I.V."/>
            <person name="Ma L.-J."/>
            <person name="Ciuffetti L.M."/>
        </authorList>
    </citation>
    <scope>NUCLEOTIDE SEQUENCE [LARGE SCALE GENOMIC DNA]</scope>
    <source>
        <strain evidence="2">Pt-1C-BFP</strain>
    </source>
</reference>
<protein>
    <submittedName>
        <fullName evidence="1">Uncharacterized protein</fullName>
    </submittedName>
</protein>